<dbReference type="InterPro" id="IPR003812">
    <property type="entry name" value="Fido"/>
</dbReference>
<dbReference type="EMBL" id="FOGB01000004">
    <property type="protein sequence ID" value="SEQ49938.1"/>
    <property type="molecule type" value="Genomic_DNA"/>
</dbReference>
<dbReference type="GO" id="GO:0005524">
    <property type="term" value="F:ATP binding"/>
    <property type="evidence" value="ECO:0007669"/>
    <property type="project" value="UniProtKB-KW"/>
</dbReference>
<gene>
    <name evidence="4" type="ORF">SAMN03080615_01703</name>
</gene>
<dbReference type="Pfam" id="PF13776">
    <property type="entry name" value="DUF4172"/>
    <property type="match status" value="1"/>
</dbReference>
<evidence type="ECO:0000256" key="2">
    <source>
        <dbReference type="PIRSR" id="PIRSR640198-2"/>
    </source>
</evidence>
<dbReference type="OrthoDB" id="9807853at2"/>
<sequence length="394" mass="44215">MSPTDDHTYSHQHIWIWQQPDWPEFRWDDKALSASLREVHQLQGRLLGKIDTVADESSAASQLDALLQNIVQSSAIEGEHLNAASVRSSLARRLGVDDAGLTPVTAQSEGLAELLLDATQDHQQPLTMERLFQWHRYLFPQPAEGEYRLVNIRVGELRGDATMQVVSGPVSRQVVHFEAPPKQAVGEGSANLDEQLNTLLDWLESSRTDSELDPILRAAQAHLWFVTLHPFDDGNGRLARAVSDYALAQAENQSVRFYAMAASIMEKRQAYYQILESTQKGDVDITPWMRWFLDTFKHTLETALARIDLVMQKARFWQVHSQDGLNTQQTKVLNRLLDAGPGGFEGHLNAKKYMGIAGVSKATATRHLADLLGKNCLKKLEGGGRSTRYDINWP</sequence>
<name>A0A1H9GJ66_9GAMM</name>
<accession>A0A1H9GJ66</accession>
<dbReference type="STRING" id="355243.SAMN03080615_01703"/>
<feature type="binding site" evidence="2">
    <location>
        <begin position="233"/>
        <end position="240"/>
    </location>
    <ligand>
        <name>ATP</name>
        <dbReference type="ChEBI" id="CHEBI:30616"/>
    </ligand>
</feature>
<keyword evidence="2" id="KW-0547">Nucleotide-binding</keyword>
<protein>
    <submittedName>
        <fullName evidence="4">Fic family protein</fullName>
    </submittedName>
</protein>
<dbReference type="InterPro" id="IPR040198">
    <property type="entry name" value="Fido_containing"/>
</dbReference>
<dbReference type="PANTHER" id="PTHR13504">
    <property type="entry name" value="FIDO DOMAIN-CONTAINING PROTEIN DDB_G0283145"/>
    <property type="match status" value="1"/>
</dbReference>
<feature type="binding site" evidence="2">
    <location>
        <begin position="271"/>
        <end position="272"/>
    </location>
    <ligand>
        <name>ATP</name>
        <dbReference type="ChEBI" id="CHEBI:30616"/>
    </ligand>
</feature>
<proteinExistence type="predicted"/>
<dbReference type="Pfam" id="PF02661">
    <property type="entry name" value="Fic"/>
    <property type="match status" value="1"/>
</dbReference>
<dbReference type="InterPro" id="IPR025230">
    <property type="entry name" value="DUF4172"/>
</dbReference>
<keyword evidence="2" id="KW-0067">ATP-binding</keyword>
<evidence type="ECO:0000313" key="5">
    <source>
        <dbReference type="Proteomes" id="UP000198749"/>
    </source>
</evidence>
<evidence type="ECO:0000256" key="1">
    <source>
        <dbReference type="PIRSR" id="PIRSR640198-1"/>
    </source>
</evidence>
<dbReference type="RefSeq" id="WP_091356607.1">
    <property type="nucleotide sequence ID" value="NZ_AP025284.1"/>
</dbReference>
<keyword evidence="5" id="KW-1185">Reference proteome</keyword>
<feature type="active site" evidence="1">
    <location>
        <position position="229"/>
    </location>
</feature>
<dbReference type="Proteomes" id="UP000198749">
    <property type="component" value="Unassembled WGS sequence"/>
</dbReference>
<feature type="domain" description="Fido" evidence="3">
    <location>
        <begin position="126"/>
        <end position="294"/>
    </location>
</feature>
<evidence type="ECO:0000259" key="3">
    <source>
        <dbReference type="PROSITE" id="PS51459"/>
    </source>
</evidence>
<dbReference type="Gene3D" id="1.10.3290.10">
    <property type="entry name" value="Fido-like domain"/>
    <property type="match status" value="1"/>
</dbReference>
<reference evidence="5" key="1">
    <citation type="submission" date="2016-10" db="EMBL/GenBank/DDBJ databases">
        <authorList>
            <person name="Varghese N."/>
            <person name="Submissions S."/>
        </authorList>
    </citation>
    <scope>NUCLEOTIDE SEQUENCE [LARGE SCALE GENOMIC DNA]</scope>
    <source>
        <strain evidence="5">DSM 18887</strain>
    </source>
</reference>
<dbReference type="InterPro" id="IPR036597">
    <property type="entry name" value="Fido-like_dom_sf"/>
</dbReference>
<dbReference type="PANTHER" id="PTHR13504:SF33">
    <property type="entry name" value="FIC FAMILY PROTEIN"/>
    <property type="match status" value="1"/>
</dbReference>
<evidence type="ECO:0000313" key="4">
    <source>
        <dbReference type="EMBL" id="SEQ49938.1"/>
    </source>
</evidence>
<dbReference type="PROSITE" id="PS51459">
    <property type="entry name" value="FIDO"/>
    <property type="match status" value="1"/>
</dbReference>
<dbReference type="SUPFAM" id="SSF140931">
    <property type="entry name" value="Fic-like"/>
    <property type="match status" value="1"/>
</dbReference>
<dbReference type="Gene3D" id="1.10.10.10">
    <property type="entry name" value="Winged helix-like DNA-binding domain superfamily/Winged helix DNA-binding domain"/>
    <property type="match status" value="1"/>
</dbReference>
<dbReference type="AlphaFoldDB" id="A0A1H9GJ66"/>
<dbReference type="InterPro" id="IPR036388">
    <property type="entry name" value="WH-like_DNA-bd_sf"/>
</dbReference>
<organism evidence="4 5">
    <name type="scientific">Amphritea atlantica</name>
    <dbReference type="NCBI Taxonomy" id="355243"/>
    <lineage>
        <taxon>Bacteria</taxon>
        <taxon>Pseudomonadati</taxon>
        <taxon>Pseudomonadota</taxon>
        <taxon>Gammaproteobacteria</taxon>
        <taxon>Oceanospirillales</taxon>
        <taxon>Oceanospirillaceae</taxon>
        <taxon>Amphritea</taxon>
    </lineage>
</organism>